<dbReference type="RefSeq" id="WP_344307149.1">
    <property type="nucleotide sequence ID" value="NZ_BAAANY010000002.1"/>
</dbReference>
<feature type="transmembrane region" description="Helical" evidence="1">
    <location>
        <begin position="31"/>
        <end position="61"/>
    </location>
</feature>
<organism evidence="2 3">
    <name type="scientific">Fodinicola feengrottensis</name>
    <dbReference type="NCBI Taxonomy" id="435914"/>
    <lineage>
        <taxon>Bacteria</taxon>
        <taxon>Bacillati</taxon>
        <taxon>Actinomycetota</taxon>
        <taxon>Actinomycetes</taxon>
        <taxon>Mycobacteriales</taxon>
        <taxon>Fodinicola</taxon>
    </lineage>
</organism>
<accession>A0ABN2FWY4</accession>
<evidence type="ECO:0000313" key="2">
    <source>
        <dbReference type="EMBL" id="GAA1660644.1"/>
    </source>
</evidence>
<keyword evidence="1" id="KW-0812">Transmembrane</keyword>
<dbReference type="EMBL" id="BAAANY010000002">
    <property type="protein sequence ID" value="GAA1660644.1"/>
    <property type="molecule type" value="Genomic_DNA"/>
</dbReference>
<comment type="caution">
    <text evidence="2">The sequence shown here is derived from an EMBL/GenBank/DDBJ whole genome shotgun (WGS) entry which is preliminary data.</text>
</comment>
<evidence type="ECO:0000256" key="1">
    <source>
        <dbReference type="SAM" id="Phobius"/>
    </source>
</evidence>
<keyword evidence="1" id="KW-1133">Transmembrane helix</keyword>
<protein>
    <submittedName>
        <fullName evidence="2">Uncharacterized protein</fullName>
    </submittedName>
</protein>
<feature type="transmembrane region" description="Helical" evidence="1">
    <location>
        <begin position="193"/>
        <end position="212"/>
    </location>
</feature>
<keyword evidence="1" id="KW-0472">Membrane</keyword>
<gene>
    <name evidence="2" type="ORF">GCM10009765_07660</name>
</gene>
<evidence type="ECO:0000313" key="3">
    <source>
        <dbReference type="Proteomes" id="UP001500618"/>
    </source>
</evidence>
<sequence length="216" mass="23005">MIRPLVRPVAGPATSLGQGGPQRHGFWLRPIGALATGFLLSAAVIFALTLGIGAAVGVPLVPSTFRLLGAVALVLVLCGFEIAALRGKTVCRLSWRRQTPKNLIYKYGPVRGPLLWGLDTGLTVTTFRISAATWATLGLALLQLAPVWTGVAYGIGFAAPLAAATVLPRWRPPLADGTIHEPHWIAVALSRRLWVPQAINLVVMVAVLALIVNRMF</sequence>
<reference evidence="2 3" key="1">
    <citation type="journal article" date="2019" name="Int. J. Syst. Evol. Microbiol.">
        <title>The Global Catalogue of Microorganisms (GCM) 10K type strain sequencing project: providing services to taxonomists for standard genome sequencing and annotation.</title>
        <authorList>
            <consortium name="The Broad Institute Genomics Platform"/>
            <consortium name="The Broad Institute Genome Sequencing Center for Infectious Disease"/>
            <person name="Wu L."/>
            <person name="Ma J."/>
        </authorList>
    </citation>
    <scope>NUCLEOTIDE SEQUENCE [LARGE SCALE GENOMIC DNA]</scope>
    <source>
        <strain evidence="2 3">JCM 14718</strain>
    </source>
</reference>
<feature type="transmembrane region" description="Helical" evidence="1">
    <location>
        <begin position="67"/>
        <end position="87"/>
    </location>
</feature>
<proteinExistence type="predicted"/>
<keyword evidence="3" id="KW-1185">Reference proteome</keyword>
<name>A0ABN2FWY4_9ACTN</name>
<dbReference type="Proteomes" id="UP001500618">
    <property type="component" value="Unassembled WGS sequence"/>
</dbReference>
<feature type="transmembrane region" description="Helical" evidence="1">
    <location>
        <begin position="137"/>
        <end position="163"/>
    </location>
</feature>